<evidence type="ECO:0000313" key="3">
    <source>
        <dbReference type="Proteomes" id="UP000238217"/>
    </source>
</evidence>
<name>A0A2T0YAW6_9MICC</name>
<dbReference type="PANTHER" id="PTHR33215:SF13">
    <property type="entry name" value="PROTEIN DISTAL ANTENNA"/>
    <property type="match status" value="1"/>
</dbReference>
<dbReference type="EMBL" id="PVTY01000029">
    <property type="protein sequence ID" value="PRZ11817.1"/>
    <property type="molecule type" value="Genomic_DNA"/>
</dbReference>
<sequence length="107" mass="12382">MAFMEGMITMPRPYPPEFRTRAISLVREGRSVKQTAAALGIHEVTLHSWLRQDDIDHGLRPGHTTQEAAELRAARARVRQLEQDISILRRAFTWLDEEPLDPKEHTR</sequence>
<keyword evidence="3" id="KW-1185">Reference proteome</keyword>
<gene>
    <name evidence="2" type="ORF">BCL67_1291</name>
</gene>
<accession>A0A2T0YAW6</accession>
<dbReference type="GO" id="GO:0003677">
    <property type="term" value="F:DNA binding"/>
    <property type="evidence" value="ECO:0007669"/>
    <property type="project" value="InterPro"/>
</dbReference>
<reference evidence="2 3" key="1">
    <citation type="submission" date="2018-03" db="EMBL/GenBank/DDBJ databases">
        <title>Comparative analysis of microorganisms from saline springs in Andes Mountain Range, Colombia.</title>
        <authorList>
            <person name="Rubin E."/>
        </authorList>
    </citation>
    <scope>NUCLEOTIDE SEQUENCE [LARGE SCALE GENOMIC DNA]</scope>
    <source>
        <strain evidence="2 3">CG 35</strain>
    </source>
</reference>
<dbReference type="Pfam" id="PF01527">
    <property type="entry name" value="HTH_Tnp_1"/>
    <property type="match status" value="1"/>
</dbReference>
<protein>
    <submittedName>
        <fullName evidence="2">Transposase-like protein</fullName>
    </submittedName>
</protein>
<dbReference type="InterPro" id="IPR051839">
    <property type="entry name" value="RD_transcriptional_regulator"/>
</dbReference>
<dbReference type="GO" id="GO:0006313">
    <property type="term" value="P:DNA transposition"/>
    <property type="evidence" value="ECO:0007669"/>
    <property type="project" value="InterPro"/>
</dbReference>
<dbReference type="AlphaFoldDB" id="A0A2T0YAW6"/>
<proteinExistence type="predicted"/>
<dbReference type="GO" id="GO:0004803">
    <property type="term" value="F:transposase activity"/>
    <property type="evidence" value="ECO:0007669"/>
    <property type="project" value="InterPro"/>
</dbReference>
<dbReference type="InterPro" id="IPR009057">
    <property type="entry name" value="Homeodomain-like_sf"/>
</dbReference>
<evidence type="ECO:0000313" key="2">
    <source>
        <dbReference type="EMBL" id="PRZ11817.1"/>
    </source>
</evidence>
<comment type="caution">
    <text evidence="2">The sequence shown here is derived from an EMBL/GenBank/DDBJ whole genome shotgun (WGS) entry which is preliminary data.</text>
</comment>
<dbReference type="InterPro" id="IPR036388">
    <property type="entry name" value="WH-like_DNA-bd_sf"/>
</dbReference>
<dbReference type="SUPFAM" id="SSF46689">
    <property type="entry name" value="Homeodomain-like"/>
    <property type="match status" value="1"/>
</dbReference>
<feature type="coiled-coil region" evidence="1">
    <location>
        <begin position="64"/>
        <end position="91"/>
    </location>
</feature>
<evidence type="ECO:0000256" key="1">
    <source>
        <dbReference type="SAM" id="Coils"/>
    </source>
</evidence>
<keyword evidence="1" id="KW-0175">Coiled coil</keyword>
<dbReference type="Proteomes" id="UP000238217">
    <property type="component" value="Unassembled WGS sequence"/>
</dbReference>
<dbReference type="InterPro" id="IPR002514">
    <property type="entry name" value="Transposase_8"/>
</dbReference>
<organism evidence="2 3">
    <name type="scientific">Nesterenkonia sandarakina</name>
    <dbReference type="NCBI Taxonomy" id="272918"/>
    <lineage>
        <taxon>Bacteria</taxon>
        <taxon>Bacillati</taxon>
        <taxon>Actinomycetota</taxon>
        <taxon>Actinomycetes</taxon>
        <taxon>Micrococcales</taxon>
        <taxon>Micrococcaceae</taxon>
        <taxon>Nesterenkonia</taxon>
    </lineage>
</organism>
<dbReference type="PANTHER" id="PTHR33215">
    <property type="entry name" value="PROTEIN DISTAL ANTENNA"/>
    <property type="match status" value="1"/>
</dbReference>
<dbReference type="Gene3D" id="1.10.10.10">
    <property type="entry name" value="Winged helix-like DNA-binding domain superfamily/Winged helix DNA-binding domain"/>
    <property type="match status" value="1"/>
</dbReference>